<dbReference type="InterPro" id="IPR059106">
    <property type="entry name" value="WHD_MalT"/>
</dbReference>
<organism evidence="5 6">
    <name type="scientific">Microbacterium saperdae</name>
    <dbReference type="NCBI Taxonomy" id="69368"/>
    <lineage>
        <taxon>Bacteria</taxon>
        <taxon>Bacillati</taxon>
        <taxon>Actinomycetota</taxon>
        <taxon>Actinomycetes</taxon>
        <taxon>Micrococcales</taxon>
        <taxon>Microbacteriaceae</taxon>
        <taxon>Microbacterium</taxon>
    </lineage>
</organism>
<evidence type="ECO:0000313" key="5">
    <source>
        <dbReference type="EMBL" id="TQL86551.1"/>
    </source>
</evidence>
<reference evidence="5 6" key="1">
    <citation type="submission" date="2019-06" db="EMBL/GenBank/DDBJ databases">
        <title>Sequencing the genomes of 1000 actinobacteria strains.</title>
        <authorList>
            <person name="Klenk H.-P."/>
        </authorList>
    </citation>
    <scope>NUCLEOTIDE SEQUENCE [LARGE SCALE GENOMIC DNA]</scope>
    <source>
        <strain evidence="5 6">DSM 20169</strain>
    </source>
</reference>
<keyword evidence="1" id="KW-0805">Transcription regulation</keyword>
<sequence>MTRPGPEVRFRAPSRRPDVIRRTRVTSAITRAVELNPVTVISAPSGFGKTLAVAEWASDEDEVAWLALNSYDSDPSRLAQGVIDALNVSADRAGRMPPFPRDLDDPAHAYQEICRVFGDVKSTIHLVVDDAHRAGEDWRRGLLGMLAEQAPDQLRIVLVGTTLLEVTSSRQRLMSPGSFVGADVLSFTAPEVGQLQEGEAHGLAADSILEETRGWPIAVRLMMIGGRRPDSDAAIASAFLGDYVREHVLDALPADIARFVLDASVCLEITGDLATAVTGDPHAPELLDTCVMLGLFLDKFEGPHCPVYRWHAAFARQCSDILRSDPQRAAACHRRAAAHLEDSDPIAAITHSLSAGDYGRARFTLLNHWVGLVVGSSAAEVERTATDMLRRHPDDAEVLLVRAGASDVLGDHHVARQLFHRARGLIDQVDPTRAPAVLQLARLFIADERDQLAEASADVRRMLLHADSTALSDRAAINYLMGWTEIRYRGDPTIPVEYFAAAAREAQSSGDEELSKRAFGHLAFGQTWAGQLRAARVSLAEVDDADDVRLPWSTYAGGSAAAAAGYVAYWSGEVDDAISIFGTVLLNGRADRSFTSIARMMIAYAAAETGDVAACRRAAIGVQEIPLEVEHGISWPTFRESAISLLEEAVGRSDRALQLAKRNVQCQDLPIVCVALAGVFRRAGEYATALEMLRGLRTFADVSYVKVATMTTAAVLRRHAGHHEAAHELCETVLAVASAENIRLPFGPREIAVRKLLHEHVHFGTQFEDFIGSCLAVEVSGSLVDSLSEREHDVYQQLQTARTLPEIAKVLQLSINTVKTHQRSIYRKLGVSSRRDAVQTTV</sequence>
<proteinExistence type="predicted"/>
<evidence type="ECO:0000259" key="4">
    <source>
        <dbReference type="PROSITE" id="PS50043"/>
    </source>
</evidence>
<protein>
    <submittedName>
        <fullName evidence="5">LuxR family maltose regulon positive regulatory protein</fullName>
    </submittedName>
</protein>
<dbReference type="Proteomes" id="UP000317209">
    <property type="component" value="Unassembled WGS sequence"/>
</dbReference>
<gene>
    <name evidence="5" type="ORF">FB560_2212</name>
</gene>
<dbReference type="PANTHER" id="PTHR44688">
    <property type="entry name" value="DNA-BINDING TRANSCRIPTIONAL ACTIVATOR DEVR_DOSR"/>
    <property type="match status" value="1"/>
</dbReference>
<dbReference type="Pfam" id="PF00196">
    <property type="entry name" value="GerE"/>
    <property type="match status" value="1"/>
</dbReference>
<dbReference type="InterPro" id="IPR027417">
    <property type="entry name" value="P-loop_NTPase"/>
</dbReference>
<dbReference type="InterPro" id="IPR036388">
    <property type="entry name" value="WH-like_DNA-bd_sf"/>
</dbReference>
<dbReference type="Gene3D" id="1.10.10.10">
    <property type="entry name" value="Winged helix-like DNA-binding domain superfamily/Winged helix DNA-binding domain"/>
    <property type="match status" value="1"/>
</dbReference>
<dbReference type="Gene3D" id="1.25.40.10">
    <property type="entry name" value="Tetratricopeptide repeat domain"/>
    <property type="match status" value="1"/>
</dbReference>
<feature type="domain" description="HTH luxR-type" evidence="4">
    <location>
        <begin position="780"/>
        <end position="842"/>
    </location>
</feature>
<dbReference type="SUPFAM" id="SSF48452">
    <property type="entry name" value="TPR-like"/>
    <property type="match status" value="1"/>
</dbReference>
<evidence type="ECO:0000256" key="3">
    <source>
        <dbReference type="ARBA" id="ARBA00023163"/>
    </source>
</evidence>
<evidence type="ECO:0000313" key="6">
    <source>
        <dbReference type="Proteomes" id="UP000317209"/>
    </source>
</evidence>
<accession>A0A543BNZ5</accession>
<dbReference type="AlphaFoldDB" id="A0A543BNZ5"/>
<keyword evidence="2" id="KW-0238">DNA-binding</keyword>
<dbReference type="SMART" id="SM00421">
    <property type="entry name" value="HTH_LUXR"/>
    <property type="match status" value="1"/>
</dbReference>
<dbReference type="InterPro" id="IPR000792">
    <property type="entry name" value="Tscrpt_reg_LuxR_C"/>
</dbReference>
<keyword evidence="6" id="KW-1185">Reference proteome</keyword>
<dbReference type="SUPFAM" id="SSF52540">
    <property type="entry name" value="P-loop containing nucleoside triphosphate hydrolases"/>
    <property type="match status" value="1"/>
</dbReference>
<dbReference type="GO" id="GO:0006355">
    <property type="term" value="P:regulation of DNA-templated transcription"/>
    <property type="evidence" value="ECO:0007669"/>
    <property type="project" value="InterPro"/>
</dbReference>
<dbReference type="EMBL" id="VFOX01000001">
    <property type="protein sequence ID" value="TQL86551.1"/>
    <property type="molecule type" value="Genomic_DNA"/>
</dbReference>
<dbReference type="CDD" id="cd06170">
    <property type="entry name" value="LuxR_C_like"/>
    <property type="match status" value="1"/>
</dbReference>
<dbReference type="GO" id="GO:0003677">
    <property type="term" value="F:DNA binding"/>
    <property type="evidence" value="ECO:0007669"/>
    <property type="project" value="UniProtKB-KW"/>
</dbReference>
<dbReference type="PROSITE" id="PS50043">
    <property type="entry name" value="HTH_LUXR_2"/>
    <property type="match status" value="1"/>
</dbReference>
<comment type="caution">
    <text evidence="5">The sequence shown here is derived from an EMBL/GenBank/DDBJ whole genome shotgun (WGS) entry which is preliminary data.</text>
</comment>
<dbReference type="PANTHER" id="PTHR44688:SF16">
    <property type="entry name" value="DNA-BINDING TRANSCRIPTIONAL ACTIVATOR DEVR_DOSR"/>
    <property type="match status" value="1"/>
</dbReference>
<keyword evidence="3" id="KW-0804">Transcription</keyword>
<dbReference type="Pfam" id="PF25873">
    <property type="entry name" value="WHD_MalT"/>
    <property type="match status" value="1"/>
</dbReference>
<dbReference type="InterPro" id="IPR011990">
    <property type="entry name" value="TPR-like_helical_dom_sf"/>
</dbReference>
<dbReference type="SUPFAM" id="SSF46894">
    <property type="entry name" value="C-terminal effector domain of the bipartite response regulators"/>
    <property type="match status" value="1"/>
</dbReference>
<name>A0A543BNZ5_9MICO</name>
<evidence type="ECO:0000256" key="2">
    <source>
        <dbReference type="ARBA" id="ARBA00023125"/>
    </source>
</evidence>
<dbReference type="Gene3D" id="3.40.50.300">
    <property type="entry name" value="P-loop containing nucleotide triphosphate hydrolases"/>
    <property type="match status" value="1"/>
</dbReference>
<evidence type="ECO:0000256" key="1">
    <source>
        <dbReference type="ARBA" id="ARBA00023015"/>
    </source>
</evidence>
<dbReference type="InterPro" id="IPR016032">
    <property type="entry name" value="Sig_transdc_resp-reg_C-effctor"/>
</dbReference>